<evidence type="ECO:0000256" key="1">
    <source>
        <dbReference type="ARBA" id="ARBA00004123"/>
    </source>
</evidence>
<dbReference type="PROSITE" id="PS00028">
    <property type="entry name" value="ZINC_FINGER_C2H2_1"/>
    <property type="match status" value="8"/>
</dbReference>
<dbReference type="FunFam" id="3.30.160.60:FF:001064">
    <property type="entry name" value="Zinc finger protein 425"/>
    <property type="match status" value="1"/>
</dbReference>
<feature type="domain" description="C2H2-type" evidence="13">
    <location>
        <begin position="245"/>
        <end position="273"/>
    </location>
</feature>
<keyword evidence="14" id="KW-1185">Reference proteome</keyword>
<dbReference type="GO" id="GO:0008270">
    <property type="term" value="F:zinc ion binding"/>
    <property type="evidence" value="ECO:0007669"/>
    <property type="project" value="UniProtKB-KW"/>
</dbReference>
<dbReference type="GO" id="GO:0005634">
    <property type="term" value="C:nucleus"/>
    <property type="evidence" value="ECO:0007669"/>
    <property type="project" value="UniProtKB-SubCell"/>
</dbReference>
<dbReference type="GO" id="GO:0001228">
    <property type="term" value="F:DNA-binding transcription activator activity, RNA polymerase II-specific"/>
    <property type="evidence" value="ECO:0007669"/>
    <property type="project" value="TreeGrafter"/>
</dbReference>
<feature type="domain" description="C2H2-type" evidence="13">
    <location>
        <begin position="330"/>
        <end position="357"/>
    </location>
</feature>
<keyword evidence="8" id="KW-0238">DNA-binding</keyword>
<evidence type="ECO:0000256" key="7">
    <source>
        <dbReference type="ARBA" id="ARBA00023015"/>
    </source>
</evidence>
<sequence>MRTLQSKGHQDVYVKVEPLSALNTTDVTPSEKPSSEIVECAAGASPRDSQIKHEPGEEVDVKKESAHSELQQNHEPQKCSVDVKEDHFLKTEPDCIPINPEAAEVKTEPDSETDNHNEAILESDLNVIKVENEEDWADVKLEPSEEEPKGSADQDGESVVSSQFFPCPDCSMSFTDYSYFERHLKWTHPAQYLARLKSKASKCESELSSMVTCSSNTGSSLTEKQQQAHVRHAHVRTSKPPKKRYPCPQCDSTFPFQATLRKHCQRWHGLETVWINDYLCCFKCRKHLTGGWGNGPHRCHDTDESEAEIQEGEGPGCVDRGFPFTGERTNICNGCGLGFKDLESLRKHSLIHSGERLYLCPLCGTVFGQLDSVNAHICIRTTEKRQEKPHQCGECGKCYETNSYLKTHQLSHTGEKPYRCEECGKSYRYNSQLTKHKRTHTGEKIYACTYCDRRYYYPGSLIQHKRSHTGERPYSCQECGKTYRAIPHLKAHIRSHTGERPYCCTQCPLTFARKHNLTSHIKNNH</sequence>
<evidence type="ECO:0000256" key="6">
    <source>
        <dbReference type="ARBA" id="ARBA00022833"/>
    </source>
</evidence>
<evidence type="ECO:0000256" key="10">
    <source>
        <dbReference type="ARBA" id="ARBA00023242"/>
    </source>
</evidence>
<keyword evidence="7" id="KW-0805">Transcription regulation</keyword>
<dbReference type="GeneID" id="115821575"/>
<dbReference type="SUPFAM" id="SSF57667">
    <property type="entry name" value="beta-beta-alpha zinc fingers"/>
    <property type="match status" value="5"/>
</dbReference>
<protein>
    <submittedName>
        <fullName evidence="15">Zinc finger protein 267-like</fullName>
    </submittedName>
</protein>
<dbReference type="PROSITE" id="PS50157">
    <property type="entry name" value="ZINC_FINGER_C2H2_2"/>
    <property type="match status" value="9"/>
</dbReference>
<dbReference type="PANTHER" id="PTHR24393:SF15">
    <property type="entry name" value="IP01243P-RELATED"/>
    <property type="match status" value="1"/>
</dbReference>
<comment type="subcellular location">
    <subcellularLocation>
        <location evidence="1">Nucleus</location>
    </subcellularLocation>
</comment>
<evidence type="ECO:0000256" key="3">
    <source>
        <dbReference type="ARBA" id="ARBA00022723"/>
    </source>
</evidence>
<keyword evidence="4" id="KW-0677">Repeat</keyword>
<evidence type="ECO:0000256" key="5">
    <source>
        <dbReference type="ARBA" id="ARBA00022771"/>
    </source>
</evidence>
<feature type="domain" description="C2H2-type" evidence="13">
    <location>
        <begin position="165"/>
        <end position="193"/>
    </location>
</feature>
<feature type="region of interest" description="Disordered" evidence="12">
    <location>
        <begin position="102"/>
        <end position="122"/>
    </location>
</feature>
<feature type="region of interest" description="Disordered" evidence="12">
    <location>
        <begin position="140"/>
        <end position="160"/>
    </location>
</feature>
<gene>
    <name evidence="15" type="primary">LOC115821575</name>
</gene>
<feature type="domain" description="C2H2-type" evidence="13">
    <location>
        <begin position="502"/>
        <end position="525"/>
    </location>
</feature>
<evidence type="ECO:0000313" key="15">
    <source>
        <dbReference type="RefSeq" id="XP_030641247.1"/>
    </source>
</evidence>
<dbReference type="FunFam" id="3.30.160.60:FF:001119">
    <property type="entry name" value="zinc finger protein 408"/>
    <property type="match status" value="1"/>
</dbReference>
<dbReference type="Proteomes" id="UP000504632">
    <property type="component" value="Chromosome 9"/>
</dbReference>
<dbReference type="GO" id="GO:0000978">
    <property type="term" value="F:RNA polymerase II cis-regulatory region sequence-specific DNA binding"/>
    <property type="evidence" value="ECO:0007669"/>
    <property type="project" value="TreeGrafter"/>
</dbReference>
<evidence type="ECO:0000256" key="12">
    <source>
        <dbReference type="SAM" id="MobiDB-lite"/>
    </source>
</evidence>
<feature type="compositionally biased region" description="Basic and acidic residues" evidence="12">
    <location>
        <begin position="49"/>
        <end position="67"/>
    </location>
</feature>
<feature type="domain" description="C2H2-type" evidence="13">
    <location>
        <begin position="390"/>
        <end position="417"/>
    </location>
</feature>
<feature type="compositionally biased region" description="Basic and acidic residues" evidence="12">
    <location>
        <begin position="140"/>
        <end position="152"/>
    </location>
</feature>
<dbReference type="AlphaFoldDB" id="A0A6J2WBH7"/>
<evidence type="ECO:0000256" key="8">
    <source>
        <dbReference type="ARBA" id="ARBA00023125"/>
    </source>
</evidence>
<evidence type="ECO:0000256" key="9">
    <source>
        <dbReference type="ARBA" id="ARBA00023163"/>
    </source>
</evidence>
<keyword evidence="6" id="KW-0862">Zinc</keyword>
<dbReference type="Pfam" id="PF00096">
    <property type="entry name" value="zf-C2H2"/>
    <property type="match status" value="6"/>
</dbReference>
<evidence type="ECO:0000259" key="13">
    <source>
        <dbReference type="PROSITE" id="PS50157"/>
    </source>
</evidence>
<keyword evidence="9" id="KW-0804">Transcription</keyword>
<organism evidence="14 15">
    <name type="scientific">Chanos chanos</name>
    <name type="common">Milkfish</name>
    <name type="synonym">Mugil chanos</name>
    <dbReference type="NCBI Taxonomy" id="29144"/>
    <lineage>
        <taxon>Eukaryota</taxon>
        <taxon>Metazoa</taxon>
        <taxon>Chordata</taxon>
        <taxon>Craniata</taxon>
        <taxon>Vertebrata</taxon>
        <taxon>Euteleostomi</taxon>
        <taxon>Actinopterygii</taxon>
        <taxon>Neopterygii</taxon>
        <taxon>Teleostei</taxon>
        <taxon>Ostariophysi</taxon>
        <taxon>Gonorynchiformes</taxon>
        <taxon>Chanidae</taxon>
        <taxon>Chanos</taxon>
    </lineage>
</organism>
<keyword evidence="3" id="KW-0479">Metal-binding</keyword>
<dbReference type="InterPro" id="IPR036236">
    <property type="entry name" value="Znf_C2H2_sf"/>
</dbReference>
<keyword evidence="10" id="KW-0539">Nucleus</keyword>
<reference evidence="15" key="1">
    <citation type="submission" date="2025-08" db="UniProtKB">
        <authorList>
            <consortium name="RefSeq"/>
        </authorList>
    </citation>
    <scope>IDENTIFICATION</scope>
</reference>
<evidence type="ECO:0000313" key="14">
    <source>
        <dbReference type="Proteomes" id="UP000504632"/>
    </source>
</evidence>
<dbReference type="Gene3D" id="3.30.160.60">
    <property type="entry name" value="Classic Zinc Finger"/>
    <property type="match status" value="9"/>
</dbReference>
<feature type="domain" description="C2H2-type" evidence="13">
    <location>
        <begin position="446"/>
        <end position="473"/>
    </location>
</feature>
<dbReference type="RefSeq" id="XP_030641247.1">
    <property type="nucleotide sequence ID" value="XM_030785387.1"/>
</dbReference>
<dbReference type="OrthoDB" id="6077919at2759"/>
<name>A0A6J2WBH7_CHACN</name>
<evidence type="ECO:0000256" key="4">
    <source>
        <dbReference type="ARBA" id="ARBA00022737"/>
    </source>
</evidence>
<dbReference type="PANTHER" id="PTHR24393">
    <property type="entry name" value="ZINC FINGER PROTEIN"/>
    <property type="match status" value="1"/>
</dbReference>
<dbReference type="InParanoid" id="A0A6J2WBH7"/>
<dbReference type="InterPro" id="IPR013087">
    <property type="entry name" value="Znf_C2H2_type"/>
</dbReference>
<proteinExistence type="inferred from homology"/>
<keyword evidence="5 11" id="KW-0863">Zinc-finger</keyword>
<dbReference type="FunFam" id="3.30.160.60:FF:002343">
    <property type="entry name" value="Zinc finger protein 33A"/>
    <property type="match status" value="2"/>
</dbReference>
<feature type="domain" description="C2H2-type" evidence="13">
    <location>
        <begin position="418"/>
        <end position="445"/>
    </location>
</feature>
<feature type="compositionally biased region" description="Basic and acidic residues" evidence="12">
    <location>
        <begin position="103"/>
        <end position="119"/>
    </location>
</feature>
<feature type="domain" description="C2H2-type" evidence="13">
    <location>
        <begin position="474"/>
        <end position="501"/>
    </location>
</feature>
<feature type="region of interest" description="Disordered" evidence="12">
    <location>
        <begin position="24"/>
        <end position="81"/>
    </location>
</feature>
<evidence type="ECO:0000256" key="11">
    <source>
        <dbReference type="PROSITE-ProRule" id="PRU00042"/>
    </source>
</evidence>
<feature type="domain" description="C2H2-type" evidence="13">
    <location>
        <begin position="358"/>
        <end position="385"/>
    </location>
</feature>
<dbReference type="FunFam" id="3.30.160.60:FF:000065">
    <property type="entry name" value="B-cell CLL/lymphoma 6, member B"/>
    <property type="match status" value="1"/>
</dbReference>
<dbReference type="SMART" id="SM00355">
    <property type="entry name" value="ZnF_C2H2"/>
    <property type="match status" value="9"/>
</dbReference>
<comment type="similarity">
    <text evidence="2">Belongs to the krueppel C2H2-type zinc-finger protein family.</text>
</comment>
<accession>A0A6J2WBH7</accession>
<evidence type="ECO:0000256" key="2">
    <source>
        <dbReference type="ARBA" id="ARBA00006991"/>
    </source>
</evidence>